<dbReference type="NCBIfam" id="NF041498">
    <property type="entry name" value="MobP2"/>
    <property type="match status" value="1"/>
</dbReference>
<evidence type="ECO:0008006" key="3">
    <source>
        <dbReference type="Google" id="ProtNLM"/>
    </source>
</evidence>
<dbReference type="Pfam" id="PF18555">
    <property type="entry name" value="MobL"/>
    <property type="match status" value="1"/>
</dbReference>
<proteinExistence type="predicted"/>
<name>A0A1I4IQB3_9LACT</name>
<dbReference type="RefSeq" id="WP_074751907.1">
    <property type="nucleotide sequence ID" value="NZ_FOTJ01000019.1"/>
</dbReference>
<dbReference type="AlphaFoldDB" id="A0A1I4IQB3"/>
<evidence type="ECO:0000313" key="2">
    <source>
        <dbReference type="Proteomes" id="UP000181969"/>
    </source>
</evidence>
<organism evidence="1 2">
    <name type="scientific">Lactococcus garvieae</name>
    <dbReference type="NCBI Taxonomy" id="1363"/>
    <lineage>
        <taxon>Bacteria</taxon>
        <taxon>Bacillati</taxon>
        <taxon>Bacillota</taxon>
        <taxon>Bacilli</taxon>
        <taxon>Lactobacillales</taxon>
        <taxon>Streptococcaceae</taxon>
        <taxon>Lactococcus</taxon>
    </lineage>
</organism>
<sequence>MASPGVIDSTKFVTPQSSGFKSYLKYMNRSEAVRAEKYSDYNVALDDLKEKDFETYNYYMSNPEKTSALFNSKYDYLTPEQMEGVMEQFSQAQRNQSLMWQHVISFDNPWLEKHGHYNPLTHDLDEATVMRATRNAMTELIHNEKMNGAVWTAAIHYNTDNIHVHIAMVEPHPTRDKYYPIGKDGERLKDPKTGKDLWEYRGKIAPKHLERIKSQVASAIADQSEMLSKIDLLSRKQIGQRDKLYRGIRGDRTLQRKYDEIYRHLPAQSHLWKYNNNALSEVRPMIDDFIDYYIETYHAERFGELNNELDKATSFYKETYGESRYDDFKDNKLNDLRASLGNGLLKDMQEYKRSALQQAKLLQKYDPQGKYFKGNSRGRGGSLRHLNDAFEKSYEQIKNERAYERLKDSIEYDFD</sequence>
<protein>
    <recommendedName>
        <fullName evidence="3">Relaxase</fullName>
    </recommendedName>
</protein>
<dbReference type="OrthoDB" id="3889159at2"/>
<gene>
    <name evidence="1" type="ORF">SAMN05216438_1191</name>
</gene>
<dbReference type="InterPro" id="IPR048101">
    <property type="entry name" value="MobP2"/>
</dbReference>
<evidence type="ECO:0000313" key="1">
    <source>
        <dbReference type="EMBL" id="SFL56257.1"/>
    </source>
</evidence>
<accession>A0A1I4IQB3</accession>
<dbReference type="Proteomes" id="UP000181969">
    <property type="component" value="Unassembled WGS sequence"/>
</dbReference>
<dbReference type="EMBL" id="FOTJ01000019">
    <property type="protein sequence ID" value="SFL56257.1"/>
    <property type="molecule type" value="Genomic_DNA"/>
</dbReference>
<dbReference type="InterPro" id="IPR041073">
    <property type="entry name" value="MobL"/>
</dbReference>
<reference evidence="1 2" key="1">
    <citation type="submission" date="2016-10" db="EMBL/GenBank/DDBJ databases">
        <authorList>
            <person name="de Groot N.N."/>
        </authorList>
    </citation>
    <scope>NUCLEOTIDE SEQUENCE [LARGE SCALE GENOMIC DNA]</scope>
    <source>
        <strain evidence="1 2">M79</strain>
    </source>
</reference>